<dbReference type="InterPro" id="IPR008775">
    <property type="entry name" value="Phytyl_CoA_dOase-like"/>
</dbReference>
<dbReference type="Gene3D" id="2.60.120.620">
    <property type="entry name" value="q2cbj1_9rhob like domain"/>
    <property type="match status" value="1"/>
</dbReference>
<dbReference type="PANTHER" id="PTHR20883:SF48">
    <property type="entry name" value="ECTOINE DIOXYGENASE"/>
    <property type="match status" value="1"/>
</dbReference>
<gene>
    <name evidence="1" type="ORF">METZ01_LOCUS450134</name>
</gene>
<dbReference type="GO" id="GO:0046872">
    <property type="term" value="F:metal ion binding"/>
    <property type="evidence" value="ECO:0007669"/>
    <property type="project" value="UniProtKB-ARBA"/>
</dbReference>
<sequence length="161" mass="17782">VTVGILIDDMDSNNGPLCIMAGSHKGPIFDHHADGAFCGALDLNANKLDFSQAVPLMGQAGDMLIFHSRCVHGSTGNQSNRQRRLLIWEMTAADAWPLAGLRDGYDEFQRWVIRGEGGLVPRIRDVPVRMPYPLAVHGGSIYENQRGMHKKYFEHNVAAVN</sequence>
<evidence type="ECO:0000313" key="1">
    <source>
        <dbReference type="EMBL" id="SVD97280.1"/>
    </source>
</evidence>
<feature type="non-terminal residue" evidence="1">
    <location>
        <position position="1"/>
    </location>
</feature>
<dbReference type="EMBL" id="UINC01185529">
    <property type="protein sequence ID" value="SVD97280.1"/>
    <property type="molecule type" value="Genomic_DNA"/>
</dbReference>
<dbReference type="Pfam" id="PF05721">
    <property type="entry name" value="PhyH"/>
    <property type="match status" value="1"/>
</dbReference>
<proteinExistence type="predicted"/>
<evidence type="ECO:0008006" key="2">
    <source>
        <dbReference type="Google" id="ProtNLM"/>
    </source>
</evidence>
<dbReference type="AlphaFoldDB" id="A0A382ZPR0"/>
<accession>A0A382ZPR0</accession>
<name>A0A382ZPR0_9ZZZZ</name>
<organism evidence="1">
    <name type="scientific">marine metagenome</name>
    <dbReference type="NCBI Taxonomy" id="408172"/>
    <lineage>
        <taxon>unclassified sequences</taxon>
        <taxon>metagenomes</taxon>
        <taxon>ecological metagenomes</taxon>
    </lineage>
</organism>
<dbReference type="GO" id="GO:0016491">
    <property type="term" value="F:oxidoreductase activity"/>
    <property type="evidence" value="ECO:0007669"/>
    <property type="project" value="UniProtKB-ARBA"/>
</dbReference>
<protein>
    <recommendedName>
        <fullName evidence="2">Phytanoyl-CoA dioxygenase family protein</fullName>
    </recommendedName>
</protein>
<dbReference type="SUPFAM" id="SSF51197">
    <property type="entry name" value="Clavaminate synthase-like"/>
    <property type="match status" value="1"/>
</dbReference>
<dbReference type="PANTHER" id="PTHR20883">
    <property type="entry name" value="PHYTANOYL-COA DIOXYGENASE DOMAIN CONTAINING 1"/>
    <property type="match status" value="1"/>
</dbReference>
<reference evidence="1" key="1">
    <citation type="submission" date="2018-05" db="EMBL/GenBank/DDBJ databases">
        <authorList>
            <person name="Lanie J.A."/>
            <person name="Ng W.-L."/>
            <person name="Kazmierczak K.M."/>
            <person name="Andrzejewski T.M."/>
            <person name="Davidsen T.M."/>
            <person name="Wayne K.J."/>
            <person name="Tettelin H."/>
            <person name="Glass J.I."/>
            <person name="Rusch D."/>
            <person name="Podicherti R."/>
            <person name="Tsui H.-C.T."/>
            <person name="Winkler M.E."/>
        </authorList>
    </citation>
    <scope>NUCLEOTIDE SEQUENCE</scope>
</reference>